<feature type="compositionally biased region" description="Polar residues" evidence="1">
    <location>
        <begin position="32"/>
        <end position="43"/>
    </location>
</feature>
<evidence type="ECO:0000313" key="2">
    <source>
        <dbReference type="EMBL" id="TSA87032.1"/>
    </source>
</evidence>
<name>A0A553V3L8_9HELI</name>
<sequence length="82" mass="9128">MESAQTRDDASFTGKSVSEQPKADDVLLPNQDDFSTTPQTSPLSIPELKNQAKWIYTKAQEQEAGFKQLLEGLKGGLKHHRN</sequence>
<reference evidence="3" key="1">
    <citation type="submission" date="2019-07" db="EMBL/GenBank/DDBJ databases">
        <title>Helicobacter labacensis sp. nov., Helicobacter mehlei sp. nov. and Helicobacter vulpis sp. nov., isolated from gastric mucosa of red fox (Vulpis vulpis).</title>
        <authorList>
            <person name="Papic B."/>
        </authorList>
    </citation>
    <scope>NUCLEOTIDE SEQUENCE [LARGE SCALE GENOMIC DNA]</scope>
    <source>
        <strain evidence="3">L8b</strain>
    </source>
</reference>
<gene>
    <name evidence="2" type="ORF">FNE76_00785</name>
</gene>
<comment type="caution">
    <text evidence="2">The sequence shown here is derived from an EMBL/GenBank/DDBJ whole genome shotgun (WGS) entry which is preliminary data.</text>
</comment>
<dbReference type="RefSeq" id="WP_120948124.1">
    <property type="nucleotide sequence ID" value="NZ_QXQP01000003.1"/>
</dbReference>
<proteinExistence type="predicted"/>
<organism evidence="2 3">
    <name type="scientific">Helicobacter mehlei</name>
    <dbReference type="NCBI Taxonomy" id="2316080"/>
    <lineage>
        <taxon>Bacteria</taxon>
        <taxon>Pseudomonadati</taxon>
        <taxon>Campylobacterota</taxon>
        <taxon>Epsilonproteobacteria</taxon>
        <taxon>Campylobacterales</taxon>
        <taxon>Helicobacteraceae</taxon>
        <taxon>Helicobacter</taxon>
    </lineage>
</organism>
<dbReference type="AlphaFoldDB" id="A0A553V3L8"/>
<accession>A0A553V3L8</accession>
<reference evidence="2 3" key="2">
    <citation type="submission" date="2019-07" db="EMBL/GenBank/DDBJ databases">
        <title>Helicobacter labacensis sp. nov., Helicobacter mehlei sp. nov. and Helicobacter vulpis sp. nov., isolated from gastric mucosa of red fox (Vulpis vulpis).</title>
        <authorList>
            <person name="Kusar D."/>
            <person name="Gruntar I."/>
            <person name="Pate M."/>
            <person name="Zajc U."/>
            <person name="Ocepek M."/>
        </authorList>
    </citation>
    <scope>NUCLEOTIDE SEQUENCE [LARGE SCALE GENOMIC DNA]</scope>
    <source>
        <strain evidence="2 3">L8b</strain>
    </source>
</reference>
<keyword evidence="3" id="KW-1185">Reference proteome</keyword>
<feature type="compositionally biased region" description="Basic and acidic residues" evidence="1">
    <location>
        <begin position="1"/>
        <end position="10"/>
    </location>
</feature>
<dbReference type="Proteomes" id="UP000319322">
    <property type="component" value="Unassembled WGS sequence"/>
</dbReference>
<evidence type="ECO:0000313" key="3">
    <source>
        <dbReference type="Proteomes" id="UP000319322"/>
    </source>
</evidence>
<feature type="region of interest" description="Disordered" evidence="1">
    <location>
        <begin position="1"/>
        <end position="47"/>
    </location>
</feature>
<dbReference type="EMBL" id="VKGC01000001">
    <property type="protein sequence ID" value="TSA87032.1"/>
    <property type="molecule type" value="Genomic_DNA"/>
</dbReference>
<protein>
    <submittedName>
        <fullName evidence="2">Uncharacterized protein</fullName>
    </submittedName>
</protein>
<evidence type="ECO:0000256" key="1">
    <source>
        <dbReference type="SAM" id="MobiDB-lite"/>
    </source>
</evidence>